<dbReference type="KEGG" id="dpg:DESPIGER_1658"/>
<keyword evidence="6" id="KW-1185">Reference proteome</keyword>
<evidence type="ECO:0000256" key="3">
    <source>
        <dbReference type="ARBA" id="ARBA00022777"/>
    </source>
</evidence>
<dbReference type="InterPro" id="IPR050306">
    <property type="entry name" value="PfkB_Carbo_kinase"/>
</dbReference>
<keyword evidence="2" id="KW-0808">Transferase</keyword>
<dbReference type="Pfam" id="PF00294">
    <property type="entry name" value="PfkB"/>
    <property type="match status" value="1"/>
</dbReference>
<dbReference type="SUPFAM" id="SSF53613">
    <property type="entry name" value="Ribokinase-like"/>
    <property type="match status" value="1"/>
</dbReference>
<dbReference type="RefSeq" id="WP_072335323.1">
    <property type="nucleotide sequence ID" value="NZ_CALJDE010000003.1"/>
</dbReference>
<dbReference type="PANTHER" id="PTHR43085">
    <property type="entry name" value="HEXOKINASE FAMILY MEMBER"/>
    <property type="match status" value="1"/>
</dbReference>
<evidence type="ECO:0000256" key="2">
    <source>
        <dbReference type="ARBA" id="ARBA00022679"/>
    </source>
</evidence>
<protein>
    <submittedName>
        <fullName evidence="5">Carbohydrate kinase, PfkB family</fullName>
    </submittedName>
</protein>
<evidence type="ECO:0000259" key="4">
    <source>
        <dbReference type="Pfam" id="PF00294"/>
    </source>
</evidence>
<reference evidence="6" key="1">
    <citation type="submission" date="2016-10" db="EMBL/GenBank/DDBJ databases">
        <authorList>
            <person name="Wegmann U."/>
        </authorList>
    </citation>
    <scope>NUCLEOTIDE SEQUENCE [LARGE SCALE GENOMIC DNA]</scope>
</reference>
<feature type="domain" description="Carbohydrate kinase PfkB" evidence="4">
    <location>
        <begin position="21"/>
        <end position="292"/>
    </location>
</feature>
<dbReference type="GO" id="GO:0016301">
    <property type="term" value="F:kinase activity"/>
    <property type="evidence" value="ECO:0007669"/>
    <property type="project" value="UniProtKB-KW"/>
</dbReference>
<sequence length="315" mass="34197">MAIYVSGSLAFDRIMTFGGNLQDHVLMDKLHMLSVSFMVDSMDERRGGCAGNIAYTLALLGEKPIVVSAAGRDFTGYAAAWEKLGLSLEGIRRDSDVFTALCYITTDQNNNQITGFYPGAMSQPATYTFPDLDPARDWAIVSPGSVDDMRRLPGFFREKGVRYIFDPGQQLPVLSGDDLCDAIRGSYACVTNDYELGMVCKKTGRSEEELVAMTGWLVTTLGGDGQRIRNARGVDVHVPAIPCDGVKDPTGAGDSHRAGLLKGLVCGLEMPEAAKLGAVSACYAIEQLGTQEHHFSKDEFRKRYEASFGPLPITL</sequence>
<dbReference type="InterPro" id="IPR011611">
    <property type="entry name" value="PfkB_dom"/>
</dbReference>
<proteinExistence type="inferred from homology"/>
<accession>A0A1K1LJ24</accession>
<dbReference type="PROSITE" id="PS00584">
    <property type="entry name" value="PFKB_KINASES_2"/>
    <property type="match status" value="1"/>
</dbReference>
<keyword evidence="3 5" id="KW-0418">Kinase</keyword>
<evidence type="ECO:0000256" key="1">
    <source>
        <dbReference type="ARBA" id="ARBA00010688"/>
    </source>
</evidence>
<dbReference type="Gene3D" id="3.40.1190.20">
    <property type="match status" value="1"/>
</dbReference>
<dbReference type="OrthoDB" id="9779730at2"/>
<dbReference type="CDD" id="cd01942">
    <property type="entry name" value="ribokinase_group_A"/>
    <property type="match status" value="1"/>
</dbReference>
<dbReference type="AlphaFoldDB" id="A0A1K1LJ24"/>
<dbReference type="Proteomes" id="UP000186323">
    <property type="component" value="Chromosome I"/>
</dbReference>
<dbReference type="EMBL" id="LT630450">
    <property type="protein sequence ID" value="SFV73494.1"/>
    <property type="molecule type" value="Genomic_DNA"/>
</dbReference>
<evidence type="ECO:0000313" key="6">
    <source>
        <dbReference type="Proteomes" id="UP000186323"/>
    </source>
</evidence>
<dbReference type="InterPro" id="IPR029056">
    <property type="entry name" value="Ribokinase-like"/>
</dbReference>
<name>A0A1K1LJ24_9BACT</name>
<organism evidence="5 6">
    <name type="scientific">Desulfovibrio piger</name>
    <dbReference type="NCBI Taxonomy" id="901"/>
    <lineage>
        <taxon>Bacteria</taxon>
        <taxon>Pseudomonadati</taxon>
        <taxon>Thermodesulfobacteriota</taxon>
        <taxon>Desulfovibrionia</taxon>
        <taxon>Desulfovibrionales</taxon>
        <taxon>Desulfovibrionaceae</taxon>
        <taxon>Desulfovibrio</taxon>
    </lineage>
</organism>
<evidence type="ECO:0000313" key="5">
    <source>
        <dbReference type="EMBL" id="SFV73494.1"/>
    </source>
</evidence>
<gene>
    <name evidence="5" type="ORF">DESPIGER_1658</name>
</gene>
<dbReference type="PROSITE" id="PS00583">
    <property type="entry name" value="PFKB_KINASES_1"/>
    <property type="match status" value="1"/>
</dbReference>
<comment type="similarity">
    <text evidence="1">Belongs to the carbohydrate kinase PfkB family.</text>
</comment>
<dbReference type="PANTHER" id="PTHR43085:SF46">
    <property type="entry name" value="ADENOSINE KINASE"/>
    <property type="match status" value="1"/>
</dbReference>
<dbReference type="InterPro" id="IPR002173">
    <property type="entry name" value="Carboh/pur_kinase_PfkB_CS"/>
</dbReference>